<feature type="cross-link" description="Glycyl lysine isopeptide (Gly-Lys) (interchain with K-? in acceptor proteins)" evidence="5">
    <location>
        <position position="106"/>
    </location>
</feature>
<evidence type="ECO:0000256" key="4">
    <source>
        <dbReference type="ARBA" id="ARBA00022786"/>
    </source>
</evidence>
<feature type="modified residue" description="1-thioglycine" evidence="5">
    <location>
        <position position="106"/>
    </location>
</feature>
<dbReference type="GO" id="GO:0005829">
    <property type="term" value="C:cytosol"/>
    <property type="evidence" value="ECO:0007669"/>
    <property type="project" value="UniProtKB-UniRule"/>
</dbReference>
<dbReference type="InterPro" id="IPR012675">
    <property type="entry name" value="Beta-grasp_dom_sf"/>
</dbReference>
<accession>A0A7S1W667</accession>
<dbReference type="Gene3D" id="3.10.20.30">
    <property type="match status" value="1"/>
</dbReference>
<dbReference type="PANTHER" id="PTHR14986">
    <property type="entry name" value="RURM1 PROTEIN"/>
    <property type="match status" value="1"/>
</dbReference>
<dbReference type="EMBL" id="HBGF01048983">
    <property type="protein sequence ID" value="CAD9150847.1"/>
    <property type="molecule type" value="Transcribed_RNA"/>
</dbReference>
<comment type="PTM">
    <text evidence="5">C-terminal thiocarboxylation occurs in 2 steps, it is first acyl-adenylated (-COAMP) via the hesA/moeB/thiF part of the MOCS3/UBA4 homolog, then thiocarboxylated (-COSH) via the rhodanese domain of the MOCS3/UBA4 homolog.</text>
</comment>
<dbReference type="HAMAP" id="MF_03048">
    <property type="entry name" value="Urm1"/>
    <property type="match status" value="1"/>
</dbReference>
<dbReference type="GO" id="GO:0002098">
    <property type="term" value="P:tRNA wobble uridine modification"/>
    <property type="evidence" value="ECO:0007669"/>
    <property type="project" value="UniProtKB-UniRule"/>
</dbReference>
<dbReference type="GO" id="GO:0034227">
    <property type="term" value="P:tRNA thio-modification"/>
    <property type="evidence" value="ECO:0007669"/>
    <property type="project" value="UniProtKB-UniRule"/>
</dbReference>
<keyword evidence="4 5" id="KW-0833">Ubl conjugation pathway</keyword>
<reference evidence="7" key="1">
    <citation type="submission" date="2021-01" db="EMBL/GenBank/DDBJ databases">
        <authorList>
            <person name="Corre E."/>
            <person name="Pelletier E."/>
            <person name="Niang G."/>
            <person name="Scheremetjew M."/>
            <person name="Finn R."/>
            <person name="Kale V."/>
            <person name="Holt S."/>
            <person name="Cochrane G."/>
            <person name="Meng A."/>
            <person name="Brown T."/>
            <person name="Cohen L."/>
        </authorList>
    </citation>
    <scope>NUCLEOTIDE SEQUENCE</scope>
    <source>
        <strain evidence="7">CCAP 1951/1</strain>
    </source>
</reference>
<dbReference type="CDD" id="cd01764">
    <property type="entry name" value="Ubl_Urm1"/>
    <property type="match status" value="1"/>
</dbReference>
<organism evidence="7">
    <name type="scientific">Neobodo designis</name>
    <name type="common">Flagellated protozoan</name>
    <name type="synonym">Bodo designis</name>
    <dbReference type="NCBI Taxonomy" id="312471"/>
    <lineage>
        <taxon>Eukaryota</taxon>
        <taxon>Discoba</taxon>
        <taxon>Euglenozoa</taxon>
        <taxon>Kinetoplastea</taxon>
        <taxon>Metakinetoplastina</taxon>
        <taxon>Neobodonida</taxon>
        <taxon>Neobodo</taxon>
    </lineage>
</organism>
<dbReference type="UniPathway" id="UPA00988"/>
<comment type="function">
    <text evidence="5">Acts as a sulfur carrier required for 2-thiolation of mcm(5)S(2)U at tRNA wobble positions of cytosolic tRNA(Lys), tRNA(Glu) and tRNA(Gln). Serves as sulfur donor in tRNA 2-thiolation reaction by being thiocarboxylated (-COSH) at its C-terminus by the MOCS3/UBA4 homolog. The sulfur is then transferred to tRNA to form 2-thiolation of mcm(5)S(2)U. Also acts as a ubiquitin-like protein (UBL) that is covalently conjugated via an isopeptide bond to lysine residues of target proteins. The thiocarboxylated form serves as substrate for conjugation and oxidative stress specifically induces the formation of UBL-protein conjugates.</text>
</comment>
<sequence>MAAEAPVLSKVTLEFSGGCELLVNKQSKIVVDSKIPTGTTLRQLVLWIRDHVLAERPDHFVNATGDGIRPGVLMLVNDCDSEVVGGHDYVVEEGDSVAFISTLHGG</sequence>
<dbReference type="InterPro" id="IPR015221">
    <property type="entry name" value="Urm1"/>
</dbReference>
<evidence type="ECO:0000313" key="7">
    <source>
        <dbReference type="EMBL" id="CAD9150847.1"/>
    </source>
</evidence>
<name>A0A7S1W667_NEODS</name>
<comment type="similarity">
    <text evidence="5 6">Belongs to the URM1 family.</text>
</comment>
<keyword evidence="3 5" id="KW-0819">tRNA processing</keyword>
<comment type="pathway">
    <text evidence="5 6">tRNA modification; 5-methoxycarbonylmethyl-2-thiouridine-tRNA biosynthesis.</text>
</comment>
<evidence type="ECO:0000256" key="2">
    <source>
        <dbReference type="ARBA" id="ARBA00022499"/>
    </source>
</evidence>
<keyword evidence="2 5" id="KW-1017">Isopeptide bond</keyword>
<dbReference type="GO" id="GO:0032447">
    <property type="term" value="P:protein urmylation"/>
    <property type="evidence" value="ECO:0007669"/>
    <property type="project" value="UniProtKB-UniRule"/>
</dbReference>
<protein>
    <recommendedName>
        <fullName evidence="5">Ubiquitin-related modifier 1 homolog</fullName>
    </recommendedName>
</protein>
<dbReference type="InterPro" id="IPR016155">
    <property type="entry name" value="Mopterin_synth/thiamin_S_b"/>
</dbReference>
<evidence type="ECO:0000256" key="1">
    <source>
        <dbReference type="ARBA" id="ARBA00022490"/>
    </source>
</evidence>
<proteinExistence type="inferred from homology"/>
<comment type="subcellular location">
    <subcellularLocation>
        <location evidence="5 6">Cytoplasm</location>
    </subcellularLocation>
</comment>
<keyword evidence="1 5" id="KW-0963">Cytoplasm</keyword>
<gene>
    <name evidence="7" type="ORF">NDES1114_LOCUS32736</name>
</gene>
<dbReference type="SUPFAM" id="SSF54285">
    <property type="entry name" value="MoaD/ThiS"/>
    <property type="match status" value="1"/>
</dbReference>
<dbReference type="Pfam" id="PF09138">
    <property type="entry name" value="Urm1"/>
    <property type="match status" value="1"/>
</dbReference>
<dbReference type="AlphaFoldDB" id="A0A7S1W667"/>
<dbReference type="PIRSF" id="PIRSF037379">
    <property type="entry name" value="Ubiquitin-related_modifier_1"/>
    <property type="match status" value="1"/>
</dbReference>
<evidence type="ECO:0000256" key="6">
    <source>
        <dbReference type="RuleBase" id="RU361182"/>
    </source>
</evidence>
<evidence type="ECO:0000256" key="5">
    <source>
        <dbReference type="HAMAP-Rule" id="MF_03048"/>
    </source>
</evidence>
<evidence type="ECO:0000256" key="3">
    <source>
        <dbReference type="ARBA" id="ARBA00022694"/>
    </source>
</evidence>